<accession>A0A6C0FVZ1</accession>
<protein>
    <submittedName>
        <fullName evidence="1">Esterase family protein</fullName>
    </submittedName>
</protein>
<dbReference type="Proteomes" id="UP000476064">
    <property type="component" value="Chromosome"/>
</dbReference>
<reference evidence="1 2" key="1">
    <citation type="submission" date="2020-01" db="EMBL/GenBank/DDBJ databases">
        <title>Paenibacillus sp. nov., isolated from tomato rhizosphere.</title>
        <authorList>
            <person name="Weon H.-Y."/>
            <person name="Lee S.A."/>
        </authorList>
    </citation>
    <scope>NUCLEOTIDE SEQUENCE [LARGE SCALE GENOMIC DNA]</scope>
    <source>
        <strain evidence="1 2">12200R-189</strain>
    </source>
</reference>
<dbReference type="PANTHER" id="PTHR48098:SF1">
    <property type="entry name" value="DIACYLGLYCEROL ACYLTRANSFERASE_MYCOLYLTRANSFERASE AG85A"/>
    <property type="match status" value="1"/>
</dbReference>
<evidence type="ECO:0000313" key="2">
    <source>
        <dbReference type="Proteomes" id="UP000476064"/>
    </source>
</evidence>
<dbReference type="InterPro" id="IPR050583">
    <property type="entry name" value="Mycobacterial_A85_antigen"/>
</dbReference>
<name>A0A6C0FVZ1_9BACL</name>
<gene>
    <name evidence="1" type="ORF">GXP70_15980</name>
</gene>
<organism evidence="1 2">
    <name type="scientific">Paenibacillus lycopersici</name>
    <dbReference type="NCBI Taxonomy" id="2704462"/>
    <lineage>
        <taxon>Bacteria</taxon>
        <taxon>Bacillati</taxon>
        <taxon>Bacillota</taxon>
        <taxon>Bacilli</taxon>
        <taxon>Bacillales</taxon>
        <taxon>Paenibacillaceae</taxon>
        <taxon>Paenibacillus</taxon>
    </lineage>
</organism>
<sequence length="312" mass="34722">MKINFKCGVEGLSLMRRKIAQLTCCLLPVIGLVVTGCSSSSMETSNAKAVSNIQDVEIDSKALATTMRFDVYTPPGYNPKARYPVVYMLYGYGGNRDYVFENMGLGEVSDRLVQQGTIVPMLIVSPDYGNSFAVNTVPGQGVNPGGVDEGNYEDYLVEEVIPYVDSHYSTIASREGRYVGGFSMGGYAALYLGFNHADLFSKIGGHSAAIWDYTDNDQYMDQRDWLFPTEALREQRDPFKLAVSRNLNDVDIYLDAGSSDQLAEADQELYALLKSRHVEAEWHANPGDHSVSYWTEHFEDYLKFYSGEVGSK</sequence>
<dbReference type="Pfam" id="PF00756">
    <property type="entry name" value="Esterase"/>
    <property type="match status" value="1"/>
</dbReference>
<dbReference type="GO" id="GO:0016747">
    <property type="term" value="F:acyltransferase activity, transferring groups other than amino-acyl groups"/>
    <property type="evidence" value="ECO:0007669"/>
    <property type="project" value="TreeGrafter"/>
</dbReference>
<dbReference type="InterPro" id="IPR000801">
    <property type="entry name" value="Esterase-like"/>
</dbReference>
<proteinExistence type="predicted"/>
<dbReference type="AlphaFoldDB" id="A0A6C0FVZ1"/>
<dbReference type="EMBL" id="CP048209">
    <property type="protein sequence ID" value="QHT61306.1"/>
    <property type="molecule type" value="Genomic_DNA"/>
</dbReference>
<dbReference type="InterPro" id="IPR029058">
    <property type="entry name" value="AB_hydrolase_fold"/>
</dbReference>
<dbReference type="RefSeq" id="WP_162357745.1">
    <property type="nucleotide sequence ID" value="NZ_CP048209.1"/>
</dbReference>
<keyword evidence="2" id="KW-1185">Reference proteome</keyword>
<dbReference type="KEGG" id="plyc:GXP70_15980"/>
<dbReference type="PANTHER" id="PTHR48098">
    <property type="entry name" value="ENTEROCHELIN ESTERASE-RELATED"/>
    <property type="match status" value="1"/>
</dbReference>
<evidence type="ECO:0000313" key="1">
    <source>
        <dbReference type="EMBL" id="QHT61306.1"/>
    </source>
</evidence>
<dbReference type="SUPFAM" id="SSF53474">
    <property type="entry name" value="alpha/beta-Hydrolases"/>
    <property type="match status" value="1"/>
</dbReference>
<dbReference type="Gene3D" id="3.40.50.1820">
    <property type="entry name" value="alpha/beta hydrolase"/>
    <property type="match status" value="1"/>
</dbReference>